<evidence type="ECO:0000313" key="9">
    <source>
        <dbReference type="EMBL" id="KAK7207956.1"/>
    </source>
</evidence>
<evidence type="ECO:0000256" key="3">
    <source>
        <dbReference type="ARBA" id="ARBA00022475"/>
    </source>
</evidence>
<dbReference type="InterPro" id="IPR003370">
    <property type="entry name" value="Chromate_transpt"/>
</dbReference>
<name>A0ABR1FDM0_9ASCO</name>
<dbReference type="Pfam" id="PF02417">
    <property type="entry name" value="Chromate_transp"/>
    <property type="match status" value="2"/>
</dbReference>
<dbReference type="PANTHER" id="PTHR33567:SF3">
    <property type="entry name" value="CHROMATE ION TRANSPORTER (EUROFUNG)"/>
    <property type="match status" value="1"/>
</dbReference>
<dbReference type="GeneID" id="90040409"/>
<sequence>MQENLRARSIAGDSEAPSRISRARLLNLSNLGSAGLREQIIDVTKTQWHMGISSFGGPVVQFENFNRIFVEKYEWLSDSTYQELFALAQALPGSASTKLLFIITLLHTSLLPAILSFLYWSLPGAIAMFILAAGVGQIGDSLPEPVYALLSGLNAAIVGVILVAGISLSNKAITDKLSMVLIFLGGGAGICYTALWYFPVLMTIGGFIALIYDMRFIQRWWTRGSLKVQKRLRGRGDSEEREDRHRESIELRDLEDDSVWLPESYREAQTGSAKINPSRDHSAAASKRVRQGMQSSSTPELPISEPEASGSGGVDASNIRSVPTPQPEEEEKKYPVWLGVGIVVAFLASFIAVMVVRATTNNLPVTFQLFANLYLAGTIIFGGGPVVIPLLREYIVAEGWVTSRDFIIGLALIQAFPGPNFNFAVYLGALTYHNHGSSLIGGAIVSFIAMYAPGMLVAGGMFTFWNKLRRYPLVLSVLRGVNASAVGLIWTAIYRIWESGYLSQKWQDGISLGNDPWWVVCAAVAFLGGRGYNVPAPISIFIGGIMGLCWYAVVSKE</sequence>
<keyword evidence="10" id="KW-1185">Reference proteome</keyword>
<feature type="transmembrane region" description="Helical" evidence="8">
    <location>
        <begin position="477"/>
        <end position="497"/>
    </location>
</feature>
<gene>
    <name evidence="9" type="ORF">BZA70DRAFT_30982</name>
</gene>
<feature type="region of interest" description="Disordered" evidence="7">
    <location>
        <begin position="268"/>
        <end position="330"/>
    </location>
</feature>
<evidence type="ECO:0000256" key="5">
    <source>
        <dbReference type="ARBA" id="ARBA00022989"/>
    </source>
</evidence>
<keyword evidence="5 8" id="KW-1133">Transmembrane helix</keyword>
<accession>A0ABR1FDM0</accession>
<evidence type="ECO:0000256" key="7">
    <source>
        <dbReference type="SAM" id="MobiDB-lite"/>
    </source>
</evidence>
<protein>
    <submittedName>
        <fullName evidence="9">Chromate transporter</fullName>
    </submittedName>
</protein>
<feature type="transmembrane region" description="Helical" evidence="8">
    <location>
        <begin position="146"/>
        <end position="168"/>
    </location>
</feature>
<feature type="transmembrane region" description="Helical" evidence="8">
    <location>
        <begin position="336"/>
        <end position="359"/>
    </location>
</feature>
<evidence type="ECO:0000256" key="1">
    <source>
        <dbReference type="ARBA" id="ARBA00004651"/>
    </source>
</evidence>
<reference evidence="9 10" key="1">
    <citation type="submission" date="2024-03" db="EMBL/GenBank/DDBJ databases">
        <title>Genome-scale model development and genomic sequencing of the oleaginous clade Lipomyces.</title>
        <authorList>
            <consortium name="Lawrence Berkeley National Laboratory"/>
            <person name="Czajka J.J."/>
            <person name="Han Y."/>
            <person name="Kim J."/>
            <person name="Mondo S.J."/>
            <person name="Hofstad B.A."/>
            <person name="Robles A."/>
            <person name="Haridas S."/>
            <person name="Riley R."/>
            <person name="LaButti K."/>
            <person name="Pangilinan J."/>
            <person name="Andreopoulos W."/>
            <person name="Lipzen A."/>
            <person name="Yan J."/>
            <person name="Wang M."/>
            <person name="Ng V."/>
            <person name="Grigoriev I.V."/>
            <person name="Spatafora J.W."/>
            <person name="Magnuson J.K."/>
            <person name="Baker S.E."/>
            <person name="Pomraning K.R."/>
        </authorList>
    </citation>
    <scope>NUCLEOTIDE SEQUENCE [LARGE SCALE GENOMIC DNA]</scope>
    <source>
        <strain evidence="9 10">Phaff 52-87</strain>
    </source>
</reference>
<evidence type="ECO:0000256" key="6">
    <source>
        <dbReference type="ARBA" id="ARBA00023136"/>
    </source>
</evidence>
<dbReference type="Proteomes" id="UP001498771">
    <property type="component" value="Unassembled WGS sequence"/>
</dbReference>
<feature type="transmembrane region" description="Helical" evidence="8">
    <location>
        <begin position="406"/>
        <end position="427"/>
    </location>
</feature>
<keyword evidence="4 8" id="KW-0812">Transmembrane</keyword>
<dbReference type="RefSeq" id="XP_064770989.1">
    <property type="nucleotide sequence ID" value="XM_064914897.1"/>
</dbReference>
<feature type="transmembrane region" description="Helical" evidence="8">
    <location>
        <begin position="534"/>
        <end position="554"/>
    </location>
</feature>
<comment type="caution">
    <text evidence="9">The sequence shown here is derived from an EMBL/GenBank/DDBJ whole genome shotgun (WGS) entry which is preliminary data.</text>
</comment>
<feature type="transmembrane region" description="Helical" evidence="8">
    <location>
        <begin position="439"/>
        <end position="465"/>
    </location>
</feature>
<evidence type="ECO:0000313" key="10">
    <source>
        <dbReference type="Proteomes" id="UP001498771"/>
    </source>
</evidence>
<comment type="similarity">
    <text evidence="2">Belongs to the chromate ion transporter (CHR) (TC 2.A.51) family.</text>
</comment>
<dbReference type="EMBL" id="JBBJBU010000001">
    <property type="protein sequence ID" value="KAK7207956.1"/>
    <property type="molecule type" value="Genomic_DNA"/>
</dbReference>
<evidence type="ECO:0000256" key="2">
    <source>
        <dbReference type="ARBA" id="ARBA00005262"/>
    </source>
</evidence>
<feature type="transmembrane region" description="Helical" evidence="8">
    <location>
        <begin position="371"/>
        <end position="394"/>
    </location>
</feature>
<comment type="subcellular location">
    <subcellularLocation>
        <location evidence="1">Cell membrane</location>
        <topology evidence="1">Multi-pass membrane protein</topology>
    </subcellularLocation>
</comment>
<dbReference type="PANTHER" id="PTHR33567">
    <property type="entry name" value="CHROMATE ION TRANSPORTER (EUROFUNG)"/>
    <property type="match status" value="1"/>
</dbReference>
<evidence type="ECO:0000256" key="4">
    <source>
        <dbReference type="ARBA" id="ARBA00022692"/>
    </source>
</evidence>
<feature type="transmembrane region" description="Helical" evidence="8">
    <location>
        <begin position="180"/>
        <end position="198"/>
    </location>
</feature>
<proteinExistence type="inferred from homology"/>
<evidence type="ECO:0000256" key="8">
    <source>
        <dbReference type="SAM" id="Phobius"/>
    </source>
</evidence>
<keyword evidence="3" id="KW-1003">Cell membrane</keyword>
<organism evidence="9 10">
    <name type="scientific">Myxozyma melibiosi</name>
    <dbReference type="NCBI Taxonomy" id="54550"/>
    <lineage>
        <taxon>Eukaryota</taxon>
        <taxon>Fungi</taxon>
        <taxon>Dikarya</taxon>
        <taxon>Ascomycota</taxon>
        <taxon>Saccharomycotina</taxon>
        <taxon>Lipomycetes</taxon>
        <taxon>Lipomycetales</taxon>
        <taxon>Lipomycetaceae</taxon>
        <taxon>Myxozyma</taxon>
    </lineage>
</organism>
<keyword evidence="6 8" id="KW-0472">Membrane</keyword>